<sequence length="293" mass="32574">MSAPDTFGLQLAKYTNVAASAILIYDYFVTLHSEVRWTRGRKWGIIRTTFTISRYAPFAGALMTSYAAIKTWGTQDCAPFNDAINGIHFLGILASEGWFSHFTLKVYAFSGNKKAYLIILLSFGHLGDEARSRSSLLSLNIHLLSVGPPCVLEGARSSALGYGLLMFFEIVLMSTTVFLRYRHYLGSHSALVRSIYRDGLLYMFCIMMISMVNVIIIAVLPLSYSETLNAPQIVAHSVLASRILFNLQVSMEQPPWLADRSATSMELLSRLHTFKARPGGSETASQPDEAQTY</sequence>
<proteinExistence type="predicted"/>
<dbReference type="GeneID" id="64600149"/>
<keyword evidence="1" id="KW-0472">Membrane</keyword>
<dbReference type="RefSeq" id="XP_041161369.1">
    <property type="nucleotide sequence ID" value="XM_041306385.1"/>
</dbReference>
<dbReference type="Pfam" id="PF20151">
    <property type="entry name" value="DUF6533"/>
    <property type="match status" value="1"/>
</dbReference>
<keyword evidence="1" id="KW-1133">Transmembrane helix</keyword>
<dbReference type="OrthoDB" id="2645170at2759"/>
<dbReference type="Proteomes" id="UP000719766">
    <property type="component" value="Unassembled WGS sequence"/>
</dbReference>
<feature type="transmembrane region" description="Helical" evidence="1">
    <location>
        <begin position="159"/>
        <end position="179"/>
    </location>
</feature>
<evidence type="ECO:0000259" key="2">
    <source>
        <dbReference type="Pfam" id="PF20151"/>
    </source>
</evidence>
<evidence type="ECO:0000313" key="4">
    <source>
        <dbReference type="Proteomes" id="UP000719766"/>
    </source>
</evidence>
<protein>
    <recommendedName>
        <fullName evidence="2">DUF6533 domain-containing protein</fullName>
    </recommendedName>
</protein>
<comment type="caution">
    <text evidence="3">The sequence shown here is derived from an EMBL/GenBank/DDBJ whole genome shotgun (WGS) entry which is preliminary data.</text>
</comment>
<dbReference type="InterPro" id="IPR045340">
    <property type="entry name" value="DUF6533"/>
</dbReference>
<reference evidence="3" key="1">
    <citation type="journal article" date="2020" name="New Phytol.">
        <title>Comparative genomics reveals dynamic genome evolution in host specialist ectomycorrhizal fungi.</title>
        <authorList>
            <person name="Lofgren L.A."/>
            <person name="Nguyen N.H."/>
            <person name="Vilgalys R."/>
            <person name="Ruytinx J."/>
            <person name="Liao H.L."/>
            <person name="Branco S."/>
            <person name="Kuo A."/>
            <person name="LaButti K."/>
            <person name="Lipzen A."/>
            <person name="Andreopoulos W."/>
            <person name="Pangilinan J."/>
            <person name="Riley R."/>
            <person name="Hundley H."/>
            <person name="Na H."/>
            <person name="Barry K."/>
            <person name="Grigoriev I.V."/>
            <person name="Stajich J.E."/>
            <person name="Kennedy P.G."/>
        </authorList>
    </citation>
    <scope>NUCLEOTIDE SEQUENCE</scope>
    <source>
        <strain evidence="3">S12</strain>
    </source>
</reference>
<keyword evidence="4" id="KW-1185">Reference proteome</keyword>
<dbReference type="EMBL" id="JABBWE010000021">
    <property type="protein sequence ID" value="KAG1795615.1"/>
    <property type="molecule type" value="Genomic_DNA"/>
</dbReference>
<feature type="transmembrane region" description="Helical" evidence="1">
    <location>
        <begin position="200"/>
        <end position="224"/>
    </location>
</feature>
<evidence type="ECO:0000313" key="3">
    <source>
        <dbReference type="EMBL" id="KAG1795615.1"/>
    </source>
</evidence>
<dbReference type="AlphaFoldDB" id="A0A9P7ATP3"/>
<keyword evidence="1" id="KW-0812">Transmembrane</keyword>
<gene>
    <name evidence="3" type="ORF">HD556DRAFT_1441950</name>
</gene>
<organism evidence="3 4">
    <name type="scientific">Suillus plorans</name>
    <dbReference type="NCBI Taxonomy" id="116603"/>
    <lineage>
        <taxon>Eukaryota</taxon>
        <taxon>Fungi</taxon>
        <taxon>Dikarya</taxon>
        <taxon>Basidiomycota</taxon>
        <taxon>Agaricomycotina</taxon>
        <taxon>Agaricomycetes</taxon>
        <taxon>Agaricomycetidae</taxon>
        <taxon>Boletales</taxon>
        <taxon>Suillineae</taxon>
        <taxon>Suillaceae</taxon>
        <taxon>Suillus</taxon>
    </lineage>
</organism>
<feature type="domain" description="DUF6533" evidence="2">
    <location>
        <begin position="14"/>
        <end position="58"/>
    </location>
</feature>
<name>A0A9P7ATP3_9AGAM</name>
<accession>A0A9P7ATP3</accession>
<evidence type="ECO:0000256" key="1">
    <source>
        <dbReference type="SAM" id="Phobius"/>
    </source>
</evidence>